<dbReference type="InterPro" id="IPR043502">
    <property type="entry name" value="DNA/RNA_pol_sf"/>
</dbReference>
<keyword evidence="5 16" id="KW-0808">Transferase</keyword>
<dbReference type="SUPFAM" id="SSF56672">
    <property type="entry name" value="DNA/RNA polymerases"/>
    <property type="match status" value="1"/>
</dbReference>
<evidence type="ECO:0000256" key="4">
    <source>
        <dbReference type="ARBA" id="ARBA00022490"/>
    </source>
</evidence>
<gene>
    <name evidence="16" type="primary">dinB</name>
    <name evidence="18" type="ORF">B5G21_00235</name>
</gene>
<comment type="subunit">
    <text evidence="16">Monomer.</text>
</comment>
<feature type="binding site" evidence="16">
    <location>
        <position position="121"/>
    </location>
    <ligand>
        <name>Mg(2+)</name>
        <dbReference type="ChEBI" id="CHEBI:18420"/>
    </ligand>
</feature>
<dbReference type="Gene3D" id="3.40.1170.60">
    <property type="match status" value="1"/>
</dbReference>
<dbReference type="GO" id="GO:0006281">
    <property type="term" value="P:DNA repair"/>
    <property type="evidence" value="ECO:0007669"/>
    <property type="project" value="UniProtKB-UniRule"/>
</dbReference>
<keyword evidence="8 16" id="KW-0479">Metal-binding</keyword>
<proteinExistence type="inferred from homology"/>
<dbReference type="InterPro" id="IPR001126">
    <property type="entry name" value="UmuC"/>
</dbReference>
<evidence type="ECO:0000256" key="1">
    <source>
        <dbReference type="ARBA" id="ARBA00004496"/>
    </source>
</evidence>
<dbReference type="NCBIfam" id="NF002677">
    <property type="entry name" value="PRK02406.1"/>
    <property type="match status" value="1"/>
</dbReference>
<comment type="cofactor">
    <cofactor evidence="16">
        <name>Mg(2+)</name>
        <dbReference type="ChEBI" id="CHEBI:18420"/>
    </cofactor>
    <text evidence="16">Binds 2 magnesium ions per subunit.</text>
</comment>
<dbReference type="RefSeq" id="WP_087185744.1">
    <property type="nucleotide sequence ID" value="NZ_NFHO01000001.1"/>
</dbReference>
<evidence type="ECO:0000256" key="11">
    <source>
        <dbReference type="ARBA" id="ARBA00022932"/>
    </source>
</evidence>
<comment type="catalytic activity">
    <reaction evidence="15 16">
        <text>DNA(n) + a 2'-deoxyribonucleoside 5'-triphosphate = DNA(n+1) + diphosphate</text>
        <dbReference type="Rhea" id="RHEA:22508"/>
        <dbReference type="Rhea" id="RHEA-COMP:17339"/>
        <dbReference type="Rhea" id="RHEA-COMP:17340"/>
        <dbReference type="ChEBI" id="CHEBI:33019"/>
        <dbReference type="ChEBI" id="CHEBI:61560"/>
        <dbReference type="ChEBI" id="CHEBI:173112"/>
        <dbReference type="EC" id="2.7.7.7"/>
    </reaction>
</comment>
<keyword evidence="3 16" id="KW-0515">Mutator protein</keyword>
<evidence type="ECO:0000259" key="17">
    <source>
        <dbReference type="PROSITE" id="PS50173"/>
    </source>
</evidence>
<evidence type="ECO:0000256" key="2">
    <source>
        <dbReference type="ARBA" id="ARBA00010945"/>
    </source>
</evidence>
<evidence type="ECO:0000256" key="3">
    <source>
        <dbReference type="ARBA" id="ARBA00022457"/>
    </source>
</evidence>
<evidence type="ECO:0000256" key="13">
    <source>
        <dbReference type="ARBA" id="ARBA00023204"/>
    </source>
</evidence>
<keyword evidence="19" id="KW-1185">Reference proteome</keyword>
<name>A0A1Y3U7E5_9ACTN</name>
<dbReference type="SUPFAM" id="SSF100879">
    <property type="entry name" value="Lesion bypass DNA polymerase (Y-family), little finger domain"/>
    <property type="match status" value="1"/>
</dbReference>
<accession>A0A1Y3U7E5</accession>
<dbReference type="STRING" id="1118060.GCA_000311845_01058"/>
<feature type="site" description="Substrate discrimination" evidence="16">
    <location>
        <position position="31"/>
    </location>
</feature>
<dbReference type="EC" id="2.7.7.7" evidence="16"/>
<dbReference type="eggNOG" id="COG0389">
    <property type="taxonomic scope" value="Bacteria"/>
</dbReference>
<dbReference type="GO" id="GO:0005829">
    <property type="term" value="C:cytosol"/>
    <property type="evidence" value="ECO:0007669"/>
    <property type="project" value="TreeGrafter"/>
</dbReference>
<evidence type="ECO:0000256" key="14">
    <source>
        <dbReference type="ARBA" id="ARBA00025589"/>
    </source>
</evidence>
<comment type="caution">
    <text evidence="18">The sequence shown here is derived from an EMBL/GenBank/DDBJ whole genome shotgun (WGS) entry which is preliminary data.</text>
</comment>
<dbReference type="CDD" id="cd03586">
    <property type="entry name" value="PolY_Pol_IV_kappa"/>
    <property type="match status" value="1"/>
</dbReference>
<dbReference type="InterPro" id="IPR050116">
    <property type="entry name" value="DNA_polymerase-Y"/>
</dbReference>
<dbReference type="GO" id="GO:0000287">
    <property type="term" value="F:magnesium ion binding"/>
    <property type="evidence" value="ECO:0007669"/>
    <property type="project" value="UniProtKB-UniRule"/>
</dbReference>
<dbReference type="InterPro" id="IPR036775">
    <property type="entry name" value="DNA_pol_Y-fam_lit_finger_sf"/>
</dbReference>
<dbReference type="Gene3D" id="1.10.150.20">
    <property type="entry name" value="5' to 3' exonuclease, C-terminal subdomain"/>
    <property type="match status" value="1"/>
</dbReference>
<keyword evidence="9 16" id="KW-0227">DNA damage</keyword>
<keyword evidence="10 16" id="KW-0460">Magnesium</keyword>
<dbReference type="InterPro" id="IPR017961">
    <property type="entry name" value="DNA_pol_Y-fam_little_finger"/>
</dbReference>
<evidence type="ECO:0000256" key="7">
    <source>
        <dbReference type="ARBA" id="ARBA00022705"/>
    </source>
</evidence>
<dbReference type="InterPro" id="IPR022880">
    <property type="entry name" value="DNApol_IV"/>
</dbReference>
<dbReference type="FunFam" id="3.40.1170.60:FF:000001">
    <property type="entry name" value="DNA polymerase IV"/>
    <property type="match status" value="1"/>
</dbReference>
<dbReference type="GO" id="GO:0003684">
    <property type="term" value="F:damaged DNA binding"/>
    <property type="evidence" value="ECO:0007669"/>
    <property type="project" value="InterPro"/>
</dbReference>
<dbReference type="PANTHER" id="PTHR11076:SF33">
    <property type="entry name" value="DNA POLYMERASE KAPPA"/>
    <property type="match status" value="1"/>
</dbReference>
<dbReference type="HAMAP" id="MF_01113">
    <property type="entry name" value="DNApol_IV"/>
    <property type="match status" value="1"/>
</dbReference>
<feature type="active site" evidence="16">
    <location>
        <position position="122"/>
    </location>
</feature>
<dbReference type="InterPro" id="IPR043128">
    <property type="entry name" value="Rev_trsase/Diguanyl_cyclase"/>
</dbReference>
<dbReference type="GO" id="GO:0009432">
    <property type="term" value="P:SOS response"/>
    <property type="evidence" value="ECO:0007669"/>
    <property type="project" value="TreeGrafter"/>
</dbReference>
<dbReference type="Gene3D" id="3.30.1490.100">
    <property type="entry name" value="DNA polymerase, Y-family, little finger domain"/>
    <property type="match status" value="1"/>
</dbReference>
<dbReference type="Gene3D" id="3.30.70.270">
    <property type="match status" value="1"/>
</dbReference>
<dbReference type="PANTHER" id="PTHR11076">
    <property type="entry name" value="DNA REPAIR POLYMERASE UMUC / TRANSFERASE FAMILY MEMBER"/>
    <property type="match status" value="1"/>
</dbReference>
<dbReference type="Proteomes" id="UP000196560">
    <property type="component" value="Unassembled WGS sequence"/>
</dbReference>
<evidence type="ECO:0000313" key="19">
    <source>
        <dbReference type="Proteomes" id="UP000196560"/>
    </source>
</evidence>
<feature type="binding site" evidence="16">
    <location>
        <position position="26"/>
    </location>
    <ligand>
        <name>Mg(2+)</name>
        <dbReference type="ChEBI" id="CHEBI:18420"/>
    </ligand>
</feature>
<evidence type="ECO:0000256" key="16">
    <source>
        <dbReference type="HAMAP-Rule" id="MF_01113"/>
    </source>
</evidence>
<evidence type="ECO:0000256" key="15">
    <source>
        <dbReference type="ARBA" id="ARBA00049244"/>
    </source>
</evidence>
<evidence type="ECO:0000256" key="6">
    <source>
        <dbReference type="ARBA" id="ARBA00022695"/>
    </source>
</evidence>
<dbReference type="Pfam" id="PF11799">
    <property type="entry name" value="IMS_C"/>
    <property type="match status" value="1"/>
</dbReference>
<protein>
    <recommendedName>
        <fullName evidence="16">DNA polymerase IV</fullName>
        <shortName evidence="16">Pol IV</shortName>
        <ecNumber evidence="16">2.7.7.7</ecNumber>
    </recommendedName>
</protein>
<dbReference type="Pfam" id="PF00817">
    <property type="entry name" value="IMS"/>
    <property type="match status" value="1"/>
</dbReference>
<evidence type="ECO:0000256" key="5">
    <source>
        <dbReference type="ARBA" id="ARBA00022679"/>
    </source>
</evidence>
<dbReference type="GO" id="GO:0003887">
    <property type="term" value="F:DNA-directed DNA polymerase activity"/>
    <property type="evidence" value="ECO:0007669"/>
    <property type="project" value="UniProtKB-UniRule"/>
</dbReference>
<comment type="subcellular location">
    <subcellularLocation>
        <location evidence="1 16">Cytoplasm</location>
    </subcellularLocation>
</comment>
<evidence type="ECO:0000256" key="8">
    <source>
        <dbReference type="ARBA" id="ARBA00022723"/>
    </source>
</evidence>
<dbReference type="GO" id="GO:0006261">
    <property type="term" value="P:DNA-templated DNA replication"/>
    <property type="evidence" value="ECO:0007669"/>
    <property type="project" value="UniProtKB-UniRule"/>
</dbReference>
<keyword evidence="12 16" id="KW-0238">DNA-binding</keyword>
<evidence type="ECO:0000256" key="9">
    <source>
        <dbReference type="ARBA" id="ARBA00022763"/>
    </source>
</evidence>
<comment type="function">
    <text evidence="14 16">Poorly processive, error-prone DNA polymerase involved in untargeted mutagenesis. Copies undamaged DNA at stalled replication forks, which arise in vivo from mismatched or misaligned primer ends. These misaligned primers can be extended by PolIV. Exhibits no 3'-5' exonuclease (proofreading) activity. May be involved in translesional synthesis, in conjunction with the beta clamp from PolIII.</text>
</comment>
<dbReference type="GO" id="GO:0042276">
    <property type="term" value="P:error-prone translesion synthesis"/>
    <property type="evidence" value="ECO:0007669"/>
    <property type="project" value="TreeGrafter"/>
</dbReference>
<keyword evidence="7 16" id="KW-0235">DNA replication</keyword>
<sequence>MGERCAVEDIFELFGNWRGPAIGLMDLDAFFASVEQLDHPEWRGKPVIVGGSPEGRGVVSTASYEARPYGVHSAMPSAQAQRLCPHAIWTNGHFDRYREMSAKVMDILADETPFVDQVSIDEAFFDITPGRFSRENPIEIASRISRRVSELGITCSIGLGTSKTVAKIASDRDKPHGLTIVPPGTEENFLEPLPVRAMSGIGTSAEASLKRMGIYTLGQLAATPVARLVTVFGSNAQLMHDRAAGLEMSGVAPIDAPEETKSVSNERTFAQDLTERDDIDAALALLGESVGRRLRRRGLAGRTVTVKVKYSYGNGRTIQRRLPHATDDENIFVSVARSLMDEIWTEGMHIRLLGIGMSDFRCDGDVQTDLFCEVDERGAVASSKRELSVAVDKVRERFGSGAVNFGRAARFGDDLVRPDKFLNQNKPSDA</sequence>
<dbReference type="EMBL" id="NFHO01000001">
    <property type="protein sequence ID" value="OUN44653.1"/>
    <property type="molecule type" value="Genomic_DNA"/>
</dbReference>
<comment type="similarity">
    <text evidence="2 16">Belongs to the DNA polymerase type-Y family.</text>
</comment>
<evidence type="ECO:0000256" key="12">
    <source>
        <dbReference type="ARBA" id="ARBA00023125"/>
    </source>
</evidence>
<dbReference type="AlphaFoldDB" id="A0A1Y3U7E5"/>
<reference evidence="19" key="1">
    <citation type="submission" date="2017-04" db="EMBL/GenBank/DDBJ databases">
        <title>Function of individual gut microbiota members based on whole genome sequencing of pure cultures obtained from chicken caecum.</title>
        <authorList>
            <person name="Medvecky M."/>
            <person name="Cejkova D."/>
            <person name="Polansky O."/>
            <person name="Karasova D."/>
            <person name="Kubasova T."/>
            <person name="Cizek A."/>
            <person name="Rychlik I."/>
        </authorList>
    </citation>
    <scope>NUCLEOTIDE SEQUENCE [LARGE SCALE GENOMIC DNA]</scope>
    <source>
        <strain evidence="19">An70</strain>
    </source>
</reference>
<keyword evidence="11 16" id="KW-0239">DNA-directed DNA polymerase</keyword>
<keyword evidence="13 16" id="KW-0234">DNA repair</keyword>
<dbReference type="PROSITE" id="PS50173">
    <property type="entry name" value="UMUC"/>
    <property type="match status" value="1"/>
</dbReference>
<keyword evidence="4 16" id="KW-0963">Cytoplasm</keyword>
<feature type="domain" description="UmuC" evidence="17">
    <location>
        <begin position="22"/>
        <end position="202"/>
    </location>
</feature>
<organism evidence="18 19">
    <name type="scientific">Enorma massiliensis</name>
    <dbReference type="NCBI Taxonomy" id="1472761"/>
    <lineage>
        <taxon>Bacteria</taxon>
        <taxon>Bacillati</taxon>
        <taxon>Actinomycetota</taxon>
        <taxon>Coriobacteriia</taxon>
        <taxon>Coriobacteriales</taxon>
        <taxon>Coriobacteriaceae</taxon>
        <taxon>Enorma</taxon>
    </lineage>
</organism>
<evidence type="ECO:0000256" key="10">
    <source>
        <dbReference type="ARBA" id="ARBA00022842"/>
    </source>
</evidence>
<evidence type="ECO:0000313" key="18">
    <source>
        <dbReference type="EMBL" id="OUN44653.1"/>
    </source>
</evidence>
<keyword evidence="6 16" id="KW-0548">Nucleotidyltransferase</keyword>